<dbReference type="SUPFAM" id="SSF52980">
    <property type="entry name" value="Restriction endonuclease-like"/>
    <property type="match status" value="1"/>
</dbReference>
<organism evidence="2 3">
    <name type="scientific">Variovorax paradoxus</name>
    <dbReference type="NCBI Taxonomy" id="34073"/>
    <lineage>
        <taxon>Bacteria</taxon>
        <taxon>Pseudomonadati</taxon>
        <taxon>Pseudomonadota</taxon>
        <taxon>Betaproteobacteria</taxon>
        <taxon>Burkholderiales</taxon>
        <taxon>Comamonadaceae</taxon>
        <taxon>Variovorax</taxon>
    </lineage>
</organism>
<proteinExistence type="predicted"/>
<dbReference type="AlphaFoldDB" id="A0AAE3Y053"/>
<reference evidence="2" key="1">
    <citation type="submission" date="2023-07" db="EMBL/GenBank/DDBJ databases">
        <title>Sorghum-associated microbial communities from plants grown in Nebraska, USA.</title>
        <authorList>
            <person name="Schachtman D."/>
        </authorList>
    </citation>
    <scope>NUCLEOTIDE SEQUENCE</scope>
    <source>
        <strain evidence="2">DS2114</strain>
    </source>
</reference>
<evidence type="ECO:0000259" key="1">
    <source>
        <dbReference type="Pfam" id="PF04471"/>
    </source>
</evidence>
<evidence type="ECO:0000313" key="3">
    <source>
        <dbReference type="Proteomes" id="UP001184828"/>
    </source>
</evidence>
<dbReference type="InterPro" id="IPR011335">
    <property type="entry name" value="Restrct_endonuc-II-like"/>
</dbReference>
<dbReference type="GO" id="GO:0004519">
    <property type="term" value="F:endonuclease activity"/>
    <property type="evidence" value="ECO:0007669"/>
    <property type="project" value="InterPro"/>
</dbReference>
<dbReference type="InterPro" id="IPR007560">
    <property type="entry name" value="Restrct_endonuc_IV_Mrr"/>
</dbReference>
<evidence type="ECO:0000313" key="2">
    <source>
        <dbReference type="EMBL" id="MDR6426716.1"/>
    </source>
</evidence>
<dbReference type="Pfam" id="PF04471">
    <property type="entry name" value="Mrr_cat"/>
    <property type="match status" value="1"/>
</dbReference>
<dbReference type="GO" id="GO:0003677">
    <property type="term" value="F:DNA binding"/>
    <property type="evidence" value="ECO:0007669"/>
    <property type="project" value="InterPro"/>
</dbReference>
<dbReference type="GO" id="GO:0009307">
    <property type="term" value="P:DNA restriction-modification system"/>
    <property type="evidence" value="ECO:0007669"/>
    <property type="project" value="InterPro"/>
</dbReference>
<protein>
    <recommendedName>
        <fullName evidence="1">Restriction endonuclease type IV Mrr domain-containing protein</fullName>
    </recommendedName>
</protein>
<dbReference type="Proteomes" id="UP001184828">
    <property type="component" value="Unassembled WGS sequence"/>
</dbReference>
<name>A0AAE3Y053_VARPD</name>
<dbReference type="InterPro" id="IPR011856">
    <property type="entry name" value="tRNA_endonuc-like_dom_sf"/>
</dbReference>
<comment type="caution">
    <text evidence="2">The sequence shown here is derived from an EMBL/GenBank/DDBJ whole genome shotgun (WGS) entry which is preliminary data.</text>
</comment>
<sequence length="210" mass="23385">MHWSSYQKQAAQFFTSIGLDAEIEFELQGARGTHVIDVFATGNYGGIPFKWVVECKAWKSNIPKEKVMALAAIVQDVGADRGFLLSEVGFQSGALRAARSSNITLTSLEDLSQATDQFAVDLQLGQANWAVRKAKSRLLELKRKSDEHEYDINRLSLSGELSVCELLLQDASEGRYPILYPVKGIQFATLKEVVAYARETVEQANLWELP</sequence>
<dbReference type="RefSeq" id="WP_309927616.1">
    <property type="nucleotide sequence ID" value="NZ_JAVDQZ010000004.1"/>
</dbReference>
<dbReference type="EMBL" id="JAVDQZ010000004">
    <property type="protein sequence ID" value="MDR6426716.1"/>
    <property type="molecule type" value="Genomic_DNA"/>
</dbReference>
<accession>A0AAE3Y053</accession>
<feature type="domain" description="Restriction endonuclease type IV Mrr" evidence="1">
    <location>
        <begin position="1"/>
        <end position="113"/>
    </location>
</feature>
<gene>
    <name evidence="2" type="ORF">J2738_002854</name>
</gene>
<dbReference type="Gene3D" id="3.40.1350.10">
    <property type="match status" value="1"/>
</dbReference>